<sequence>MKVEFDITDVGALIESPVGMMHVSKVADIMGIDEDLLRSMCSAAIIPAVRRENDQNNLFINCRQLNRMLDADAVIIRSPRKVKRELKAAEAAQGESHV</sequence>
<accession>A0A1T4WFX0</accession>
<gene>
    <name evidence="1" type="ORF">SAMN02745132_04917</name>
</gene>
<dbReference type="EMBL" id="FUXU01000218">
    <property type="protein sequence ID" value="SKA76190.1"/>
    <property type="molecule type" value="Genomic_DNA"/>
</dbReference>
<dbReference type="RefSeq" id="WP_078754848.1">
    <property type="nucleotide sequence ID" value="NZ_FUXU01000218.1"/>
</dbReference>
<protein>
    <submittedName>
        <fullName evidence="1">Uncharacterized protein</fullName>
    </submittedName>
</protein>
<proteinExistence type="predicted"/>
<organism evidence="1 2">
    <name type="scientific">Enterovibrio nigricans DSM 22720</name>
    <dbReference type="NCBI Taxonomy" id="1121868"/>
    <lineage>
        <taxon>Bacteria</taxon>
        <taxon>Pseudomonadati</taxon>
        <taxon>Pseudomonadota</taxon>
        <taxon>Gammaproteobacteria</taxon>
        <taxon>Vibrionales</taxon>
        <taxon>Vibrionaceae</taxon>
        <taxon>Enterovibrio</taxon>
    </lineage>
</organism>
<dbReference type="Proteomes" id="UP000190162">
    <property type="component" value="Unassembled WGS sequence"/>
</dbReference>
<evidence type="ECO:0000313" key="2">
    <source>
        <dbReference type="Proteomes" id="UP000190162"/>
    </source>
</evidence>
<evidence type="ECO:0000313" key="1">
    <source>
        <dbReference type="EMBL" id="SKA76190.1"/>
    </source>
</evidence>
<dbReference type="AlphaFoldDB" id="A0A1T4WFX0"/>
<name>A0A1T4WFX0_9GAMM</name>
<keyword evidence="2" id="KW-1185">Reference proteome</keyword>
<reference evidence="2" key="1">
    <citation type="submission" date="2017-02" db="EMBL/GenBank/DDBJ databases">
        <authorList>
            <person name="Varghese N."/>
            <person name="Submissions S."/>
        </authorList>
    </citation>
    <scope>NUCLEOTIDE SEQUENCE [LARGE SCALE GENOMIC DNA]</scope>
    <source>
        <strain evidence="2">DSM 22720</strain>
    </source>
</reference>